<evidence type="ECO:0000259" key="7">
    <source>
        <dbReference type="PROSITE" id="PS50090"/>
    </source>
</evidence>
<name>A0A7J6UZJ7_THATH</name>
<dbReference type="PROSITE" id="PS51294">
    <property type="entry name" value="HTH_MYB"/>
    <property type="match status" value="2"/>
</dbReference>
<dbReference type="SMART" id="SM00717">
    <property type="entry name" value="SANT"/>
    <property type="match status" value="2"/>
</dbReference>
<keyword evidence="2" id="KW-0805">Transcription regulation</keyword>
<dbReference type="EMBL" id="JABWDY010040502">
    <property type="protein sequence ID" value="KAF5178079.1"/>
    <property type="molecule type" value="Genomic_DNA"/>
</dbReference>
<accession>A0A7J6UZJ7</accession>
<evidence type="ECO:0000256" key="4">
    <source>
        <dbReference type="ARBA" id="ARBA00023163"/>
    </source>
</evidence>
<feature type="domain" description="HTH myb-type" evidence="8">
    <location>
        <begin position="62"/>
        <end position="116"/>
    </location>
</feature>
<evidence type="ECO:0000256" key="3">
    <source>
        <dbReference type="ARBA" id="ARBA00023125"/>
    </source>
</evidence>
<proteinExistence type="predicted"/>
<feature type="region of interest" description="Disordered" evidence="6">
    <location>
        <begin position="141"/>
        <end position="167"/>
    </location>
</feature>
<feature type="region of interest" description="Disordered" evidence="6">
    <location>
        <begin position="219"/>
        <end position="239"/>
    </location>
</feature>
<comment type="subcellular location">
    <subcellularLocation>
        <location evidence="1">Nucleus</location>
    </subcellularLocation>
</comment>
<dbReference type="PANTHER" id="PTHR47999:SF96">
    <property type="entry name" value="TRANSCRIPTION REPRESSOR MYB6-LIKE"/>
    <property type="match status" value="1"/>
</dbReference>
<dbReference type="FunFam" id="1.10.10.60:FF:000121">
    <property type="entry name" value="Myb transcription factor"/>
    <property type="match status" value="1"/>
</dbReference>
<feature type="domain" description="Myb-like" evidence="7">
    <location>
        <begin position="62"/>
        <end position="112"/>
    </location>
</feature>
<dbReference type="Proteomes" id="UP000554482">
    <property type="component" value="Unassembled WGS sequence"/>
</dbReference>
<keyword evidence="10" id="KW-1185">Reference proteome</keyword>
<evidence type="ECO:0000256" key="1">
    <source>
        <dbReference type="ARBA" id="ARBA00004123"/>
    </source>
</evidence>
<dbReference type="InterPro" id="IPR015495">
    <property type="entry name" value="Myb_TF_plants"/>
</dbReference>
<dbReference type="InterPro" id="IPR017930">
    <property type="entry name" value="Myb_dom"/>
</dbReference>
<sequence>MVRAACCEKVGLKQGKWTAEEDEILRKYVEANGEGLWKSLPKNAGLERCGKSCRLRWVNYLRGDLKRENFTSEEEDIIIKMHNTLGSRWSMIARNLPGRTDNEIKNYWNSHLSRSVHTIRRPFGESVTTIAVNILKMGGNRKGRTSRAAMKKKSCITNNNPHKIPSNAEKMSVGGLIPSVQCQEATLKIGKEKSDQNRHVLDLNLESCMFFADNITGSNSKEGESGASGTISSSNGKEGSDQNKFVLDLNLESCMLFTNNTTASSSKKGEIGGSGTISSSNGAAESTGDQWYSSCSSITSNSRFEDDRVNLIVEGRPNNNHEREFFVWL</sequence>
<dbReference type="SUPFAM" id="SSF46689">
    <property type="entry name" value="Homeodomain-like"/>
    <property type="match status" value="1"/>
</dbReference>
<dbReference type="Gene3D" id="1.10.10.60">
    <property type="entry name" value="Homeodomain-like"/>
    <property type="match status" value="2"/>
</dbReference>
<dbReference type="AlphaFoldDB" id="A0A7J6UZJ7"/>
<organism evidence="9 10">
    <name type="scientific">Thalictrum thalictroides</name>
    <name type="common">Rue-anemone</name>
    <name type="synonym">Anemone thalictroides</name>
    <dbReference type="NCBI Taxonomy" id="46969"/>
    <lineage>
        <taxon>Eukaryota</taxon>
        <taxon>Viridiplantae</taxon>
        <taxon>Streptophyta</taxon>
        <taxon>Embryophyta</taxon>
        <taxon>Tracheophyta</taxon>
        <taxon>Spermatophyta</taxon>
        <taxon>Magnoliopsida</taxon>
        <taxon>Ranunculales</taxon>
        <taxon>Ranunculaceae</taxon>
        <taxon>Thalictroideae</taxon>
        <taxon>Thalictrum</taxon>
    </lineage>
</organism>
<dbReference type="GO" id="GO:0005634">
    <property type="term" value="C:nucleus"/>
    <property type="evidence" value="ECO:0007669"/>
    <property type="project" value="UniProtKB-SubCell"/>
</dbReference>
<keyword evidence="5" id="KW-0539">Nucleus</keyword>
<dbReference type="InterPro" id="IPR001005">
    <property type="entry name" value="SANT/Myb"/>
</dbReference>
<feature type="domain" description="Myb-like" evidence="7">
    <location>
        <begin position="9"/>
        <end position="61"/>
    </location>
</feature>
<dbReference type="Pfam" id="PF00249">
    <property type="entry name" value="Myb_DNA-binding"/>
    <property type="match status" value="2"/>
</dbReference>
<feature type="compositionally biased region" description="Polar residues" evidence="6">
    <location>
        <begin position="227"/>
        <end position="237"/>
    </location>
</feature>
<feature type="region of interest" description="Disordered" evidence="6">
    <location>
        <begin position="263"/>
        <end position="289"/>
    </location>
</feature>
<dbReference type="OrthoDB" id="2143914at2759"/>
<dbReference type="InterPro" id="IPR009057">
    <property type="entry name" value="Homeodomain-like_sf"/>
</dbReference>
<evidence type="ECO:0000256" key="2">
    <source>
        <dbReference type="ARBA" id="ARBA00023015"/>
    </source>
</evidence>
<feature type="domain" description="HTH myb-type" evidence="8">
    <location>
        <begin position="9"/>
        <end position="61"/>
    </location>
</feature>
<keyword evidence="3" id="KW-0238">DNA-binding</keyword>
<evidence type="ECO:0000259" key="8">
    <source>
        <dbReference type="PROSITE" id="PS51294"/>
    </source>
</evidence>
<dbReference type="PANTHER" id="PTHR47999">
    <property type="entry name" value="TRANSCRIPTION FACTOR MYB8-RELATED-RELATED"/>
    <property type="match status" value="1"/>
</dbReference>
<evidence type="ECO:0000256" key="5">
    <source>
        <dbReference type="ARBA" id="ARBA00023242"/>
    </source>
</evidence>
<keyword evidence="4" id="KW-0804">Transcription</keyword>
<evidence type="ECO:0000313" key="10">
    <source>
        <dbReference type="Proteomes" id="UP000554482"/>
    </source>
</evidence>
<comment type="caution">
    <text evidence="9">The sequence shown here is derived from an EMBL/GenBank/DDBJ whole genome shotgun (WGS) entry which is preliminary data.</text>
</comment>
<dbReference type="CDD" id="cd00167">
    <property type="entry name" value="SANT"/>
    <property type="match status" value="2"/>
</dbReference>
<dbReference type="PROSITE" id="PS50090">
    <property type="entry name" value="MYB_LIKE"/>
    <property type="match status" value="2"/>
</dbReference>
<evidence type="ECO:0000256" key="6">
    <source>
        <dbReference type="SAM" id="MobiDB-lite"/>
    </source>
</evidence>
<reference evidence="9 10" key="1">
    <citation type="submission" date="2020-06" db="EMBL/GenBank/DDBJ databases">
        <title>Transcriptomic and genomic resources for Thalictrum thalictroides and T. hernandezii: Facilitating candidate gene discovery in an emerging model plant lineage.</title>
        <authorList>
            <person name="Arias T."/>
            <person name="Riano-Pachon D.M."/>
            <person name="Di Stilio V.S."/>
        </authorList>
    </citation>
    <scope>NUCLEOTIDE SEQUENCE [LARGE SCALE GENOMIC DNA]</scope>
    <source>
        <strain evidence="10">cv. WT478/WT964</strain>
        <tissue evidence="9">Leaves</tissue>
    </source>
</reference>
<evidence type="ECO:0000313" key="9">
    <source>
        <dbReference type="EMBL" id="KAF5178079.1"/>
    </source>
</evidence>
<dbReference type="GO" id="GO:0003677">
    <property type="term" value="F:DNA binding"/>
    <property type="evidence" value="ECO:0007669"/>
    <property type="project" value="UniProtKB-KW"/>
</dbReference>
<feature type="compositionally biased region" description="Basic residues" evidence="6">
    <location>
        <begin position="141"/>
        <end position="154"/>
    </location>
</feature>
<protein>
    <submittedName>
        <fullName evidence="9">Myb-related protein p</fullName>
    </submittedName>
</protein>
<gene>
    <name evidence="9" type="ORF">FRX31_032334</name>
</gene>